<dbReference type="Proteomes" id="UP000001861">
    <property type="component" value="Unassembled WGS sequence"/>
</dbReference>
<dbReference type="Gene3D" id="3.10.310.70">
    <property type="match status" value="1"/>
</dbReference>
<gene>
    <name evidence="2" type="ORF">CC1G_09259</name>
</gene>
<name>A8N838_COPC7</name>
<dbReference type="PANTHER" id="PTHR22642:SF2">
    <property type="entry name" value="PROTEIN LONG AFTER FAR-RED 3"/>
    <property type="match status" value="1"/>
</dbReference>
<evidence type="ECO:0000313" key="3">
    <source>
        <dbReference type="Proteomes" id="UP000001861"/>
    </source>
</evidence>
<organism evidence="2 3">
    <name type="scientific">Coprinopsis cinerea (strain Okayama-7 / 130 / ATCC MYA-4618 / FGSC 9003)</name>
    <name type="common">Inky cap fungus</name>
    <name type="synonym">Hormographiella aspergillata</name>
    <dbReference type="NCBI Taxonomy" id="240176"/>
    <lineage>
        <taxon>Eukaryota</taxon>
        <taxon>Fungi</taxon>
        <taxon>Dikarya</taxon>
        <taxon>Basidiomycota</taxon>
        <taxon>Agaricomycotina</taxon>
        <taxon>Agaricomycetes</taxon>
        <taxon>Agaricomycetidae</taxon>
        <taxon>Agaricales</taxon>
        <taxon>Agaricineae</taxon>
        <taxon>Psathyrellaceae</taxon>
        <taxon>Coprinopsis</taxon>
    </lineage>
</organism>
<dbReference type="InterPro" id="IPR011059">
    <property type="entry name" value="Metal-dep_hydrolase_composite"/>
</dbReference>
<dbReference type="eggNOG" id="ENOG502QSHE">
    <property type="taxonomic scope" value="Eukaryota"/>
</dbReference>
<dbReference type="VEuPathDB" id="FungiDB:CC1G_09259"/>
<dbReference type="OMA" id="GGWAMEY"/>
<comment type="caution">
    <text evidence="2">The sequence shown here is derived from an EMBL/GenBank/DDBJ whole genome shotgun (WGS) entry which is preliminary data.</text>
</comment>
<proteinExistence type="predicted"/>
<evidence type="ECO:0000313" key="2">
    <source>
        <dbReference type="EMBL" id="EAU90782.2"/>
    </source>
</evidence>
<dbReference type="PANTHER" id="PTHR22642">
    <property type="entry name" value="IMIDAZOLONEPROPIONASE"/>
    <property type="match status" value="1"/>
</dbReference>
<dbReference type="SUPFAM" id="SSF51338">
    <property type="entry name" value="Composite domain of metallo-dependent hydrolases"/>
    <property type="match status" value="1"/>
</dbReference>
<dbReference type="Gene3D" id="2.30.40.10">
    <property type="entry name" value="Urease, subunit C, domain 1"/>
    <property type="match status" value="1"/>
</dbReference>
<dbReference type="SUPFAM" id="SSF51556">
    <property type="entry name" value="Metallo-dependent hydrolases"/>
    <property type="match status" value="1"/>
</dbReference>
<accession>A8N838</accession>
<evidence type="ECO:0000259" key="1">
    <source>
        <dbReference type="Pfam" id="PF07969"/>
    </source>
</evidence>
<dbReference type="EMBL" id="AACS02000003">
    <property type="protein sequence ID" value="EAU90782.2"/>
    <property type="molecule type" value="Genomic_DNA"/>
</dbReference>
<dbReference type="InParanoid" id="A8N838"/>
<dbReference type="KEGG" id="cci:CC1G_09259"/>
<feature type="domain" description="Amidohydrolase 3" evidence="1">
    <location>
        <begin position="125"/>
        <end position="479"/>
    </location>
</feature>
<dbReference type="AlphaFoldDB" id="A8N838"/>
<dbReference type="InterPro" id="IPR032466">
    <property type="entry name" value="Metal_Hydrolase"/>
</dbReference>
<feature type="domain" description="Amidohydrolase 3" evidence="1">
    <location>
        <begin position="480"/>
        <end position="540"/>
    </location>
</feature>
<dbReference type="Pfam" id="PF07969">
    <property type="entry name" value="Amidohydro_3"/>
    <property type="match status" value="2"/>
</dbReference>
<dbReference type="GeneID" id="6007446"/>
<reference evidence="2 3" key="1">
    <citation type="journal article" date="2010" name="Proc. Natl. Acad. Sci. U.S.A.">
        <title>Insights into evolution of multicellular fungi from the assembled chromosomes of the mushroom Coprinopsis cinerea (Coprinus cinereus).</title>
        <authorList>
            <person name="Stajich J.E."/>
            <person name="Wilke S.K."/>
            <person name="Ahren D."/>
            <person name="Au C.H."/>
            <person name="Birren B.W."/>
            <person name="Borodovsky M."/>
            <person name="Burns C."/>
            <person name="Canback B."/>
            <person name="Casselton L.A."/>
            <person name="Cheng C.K."/>
            <person name="Deng J."/>
            <person name="Dietrich F.S."/>
            <person name="Fargo D.C."/>
            <person name="Farman M.L."/>
            <person name="Gathman A.C."/>
            <person name="Goldberg J."/>
            <person name="Guigo R."/>
            <person name="Hoegger P.J."/>
            <person name="Hooker J.B."/>
            <person name="Huggins A."/>
            <person name="James T.Y."/>
            <person name="Kamada T."/>
            <person name="Kilaru S."/>
            <person name="Kodira C."/>
            <person name="Kues U."/>
            <person name="Kupfer D."/>
            <person name="Kwan H.S."/>
            <person name="Lomsadze A."/>
            <person name="Li W."/>
            <person name="Lilly W.W."/>
            <person name="Ma L.J."/>
            <person name="Mackey A.J."/>
            <person name="Manning G."/>
            <person name="Martin F."/>
            <person name="Muraguchi H."/>
            <person name="Natvig D.O."/>
            <person name="Palmerini H."/>
            <person name="Ramesh M.A."/>
            <person name="Rehmeyer C.J."/>
            <person name="Roe B.A."/>
            <person name="Shenoy N."/>
            <person name="Stanke M."/>
            <person name="Ter-Hovhannisyan V."/>
            <person name="Tunlid A."/>
            <person name="Velagapudi R."/>
            <person name="Vision T.J."/>
            <person name="Zeng Q."/>
            <person name="Zolan M.E."/>
            <person name="Pukkila P.J."/>
        </authorList>
    </citation>
    <scope>NUCLEOTIDE SEQUENCE [LARGE SCALE GENOMIC DNA]</scope>
    <source>
        <strain evidence="3">Okayama-7 / 130 / ATCC MYA-4618 / FGSC 9003</strain>
    </source>
</reference>
<dbReference type="GO" id="GO:0016810">
    <property type="term" value="F:hydrolase activity, acting on carbon-nitrogen (but not peptide) bonds"/>
    <property type="evidence" value="ECO:0007669"/>
    <property type="project" value="InterPro"/>
</dbReference>
<dbReference type="InterPro" id="IPR013108">
    <property type="entry name" value="Amidohydro_3"/>
</dbReference>
<dbReference type="OrthoDB" id="3501663at2759"/>
<dbReference type="HOGENOM" id="CLU_009942_1_0_1"/>
<dbReference type="Gene3D" id="3.20.20.140">
    <property type="entry name" value="Metal-dependent hydrolases"/>
    <property type="match status" value="1"/>
</dbReference>
<sequence length="543" mass="59646">MSDTKYKDELSTAFPGARPHLQQLEQRSSGKTFKVLLAAVVLSIASLYCVPRTDVDAVEAPFQFNVTKPLPSSAYALCSARGPHNDPQKSIYTVDDERPRVECLLVANDEIMETGSLAITNVEQDSHCHILEYGFSRQIPLDQAKNVQDAVNRVAEYVLSNPDIANDPNHVIEGWGWDHESWDDPKFPTAADLSSHPVLANRQTILASKDGHASWVSTATLLANGPYPRDIDGGIIVRDKATGKPTGVFIDTAQSLIAPPPITPKIQRQRFTNTVNDVLSVGLTSLHDAGFKPESLEFFSRQAKNGGLPIRIYGMTWFNASSIPSDPSAYWGDRTQKIRDSDGQQRFSVRSVKIFGDGALRTAGAALYEPYSDDPSTSGQMRFTPEVLNEIIPKFLKDGWQVNVHAIGDRANGVVLDAFEVALKEMGLDSFADSQVRPRLEHAQIIAEKDVKRLGRMGVIASVQPTHAISDMWYGEDRLALRGMTIEPAYASFTEKRLGSLEPGKKADFVVLSQDIMKVPVDKILETKVLATVIDGKVVYGGV</sequence>
<keyword evidence="3" id="KW-1185">Reference proteome</keyword>
<dbReference type="RefSeq" id="XP_001830994.2">
    <property type="nucleotide sequence ID" value="XM_001830942.2"/>
</dbReference>
<protein>
    <recommendedName>
        <fullName evidence="1">Amidohydrolase 3 domain-containing protein</fullName>
    </recommendedName>
</protein>